<evidence type="ECO:0000313" key="2">
    <source>
        <dbReference type="EMBL" id="GMI77375.1"/>
    </source>
</evidence>
<dbReference type="AlphaFoldDB" id="A0A9W7LW84"/>
<keyword evidence="1" id="KW-1133">Transmembrane helix</keyword>
<reference evidence="2" key="1">
    <citation type="submission" date="2023-05" db="EMBL/GenBank/DDBJ databases">
        <title>Genome and transcriptome analyses reveal genes involved in the formation of fine ridges on petal epidermal cells in Hibiscus trionum.</title>
        <authorList>
            <person name="Koshimizu S."/>
            <person name="Masuda S."/>
            <person name="Ishii T."/>
            <person name="Shirasu K."/>
            <person name="Hoshino A."/>
            <person name="Arita M."/>
        </authorList>
    </citation>
    <scope>NUCLEOTIDE SEQUENCE</scope>
    <source>
        <strain evidence="2">Hamamatsu line</strain>
    </source>
</reference>
<evidence type="ECO:0000256" key="1">
    <source>
        <dbReference type="SAM" id="Phobius"/>
    </source>
</evidence>
<dbReference type="Proteomes" id="UP001165190">
    <property type="component" value="Unassembled WGS sequence"/>
</dbReference>
<keyword evidence="1" id="KW-0472">Membrane</keyword>
<keyword evidence="3" id="KW-1185">Reference proteome</keyword>
<feature type="transmembrane region" description="Helical" evidence="1">
    <location>
        <begin position="75"/>
        <end position="96"/>
    </location>
</feature>
<feature type="transmembrane region" description="Helical" evidence="1">
    <location>
        <begin position="28"/>
        <end position="47"/>
    </location>
</feature>
<sequence>MGTVSSVKAHGGSPKSARSDFHPLKRLGFVHSNLLWSSLLIAVSFYLRFSFLFQLLYVSSLFCYSLMFYSDPLNFLTSFLLCYQQIQTIVHATILLRSKFYLKILGSSSAVDLPFATLSWVSVHLLDNNVCGFIMDAYTAHEPVVVNCSILLSISG</sequence>
<keyword evidence="1" id="KW-0812">Transmembrane</keyword>
<accession>A0A9W7LW84</accession>
<comment type="caution">
    <text evidence="2">The sequence shown here is derived from an EMBL/GenBank/DDBJ whole genome shotgun (WGS) entry which is preliminary data.</text>
</comment>
<name>A0A9W7LW84_HIBTR</name>
<evidence type="ECO:0000313" key="3">
    <source>
        <dbReference type="Proteomes" id="UP001165190"/>
    </source>
</evidence>
<dbReference type="EMBL" id="BSYR01000013">
    <property type="protein sequence ID" value="GMI77375.1"/>
    <property type="molecule type" value="Genomic_DNA"/>
</dbReference>
<protein>
    <submittedName>
        <fullName evidence="2">Uncharacterized protein</fullName>
    </submittedName>
</protein>
<proteinExistence type="predicted"/>
<gene>
    <name evidence="2" type="ORF">HRI_001406800</name>
</gene>
<organism evidence="2 3">
    <name type="scientific">Hibiscus trionum</name>
    <name type="common">Flower of an hour</name>
    <dbReference type="NCBI Taxonomy" id="183268"/>
    <lineage>
        <taxon>Eukaryota</taxon>
        <taxon>Viridiplantae</taxon>
        <taxon>Streptophyta</taxon>
        <taxon>Embryophyta</taxon>
        <taxon>Tracheophyta</taxon>
        <taxon>Spermatophyta</taxon>
        <taxon>Magnoliopsida</taxon>
        <taxon>eudicotyledons</taxon>
        <taxon>Gunneridae</taxon>
        <taxon>Pentapetalae</taxon>
        <taxon>rosids</taxon>
        <taxon>malvids</taxon>
        <taxon>Malvales</taxon>
        <taxon>Malvaceae</taxon>
        <taxon>Malvoideae</taxon>
        <taxon>Hibiscus</taxon>
    </lineage>
</organism>